<evidence type="ECO:0000313" key="1">
    <source>
        <dbReference type="EMBL" id="CAH2037088.1"/>
    </source>
</evidence>
<accession>A0ABN8HSA1</accession>
<name>A0ABN8HSA1_9NEOP</name>
<proteinExistence type="predicted"/>
<evidence type="ECO:0000313" key="2">
    <source>
        <dbReference type="Proteomes" id="UP000837857"/>
    </source>
</evidence>
<protein>
    <submittedName>
        <fullName evidence="1">Uncharacterized protein</fullName>
    </submittedName>
</protein>
<dbReference type="Proteomes" id="UP000837857">
    <property type="component" value="Chromosome 10"/>
</dbReference>
<sequence>MEHVLGAAARYSGGCALSARPERPRRPAQLDTPAESLAVTSVARLIAATAQVSVTHDPANLYSAIDGNRSSTFTSRSDDDPSRMMKRRFRSDSTRLARSFAYKLVSDVYVLSYSALDY</sequence>
<organism evidence="1 2">
    <name type="scientific">Iphiclides podalirius</name>
    <name type="common">scarce swallowtail</name>
    <dbReference type="NCBI Taxonomy" id="110791"/>
    <lineage>
        <taxon>Eukaryota</taxon>
        <taxon>Metazoa</taxon>
        <taxon>Ecdysozoa</taxon>
        <taxon>Arthropoda</taxon>
        <taxon>Hexapoda</taxon>
        <taxon>Insecta</taxon>
        <taxon>Pterygota</taxon>
        <taxon>Neoptera</taxon>
        <taxon>Endopterygota</taxon>
        <taxon>Lepidoptera</taxon>
        <taxon>Glossata</taxon>
        <taxon>Ditrysia</taxon>
        <taxon>Papilionoidea</taxon>
        <taxon>Papilionidae</taxon>
        <taxon>Papilioninae</taxon>
        <taxon>Iphiclides</taxon>
    </lineage>
</organism>
<feature type="non-terminal residue" evidence="1">
    <location>
        <position position="1"/>
    </location>
</feature>
<gene>
    <name evidence="1" type="ORF">IPOD504_LOCUS1014</name>
</gene>
<dbReference type="EMBL" id="OW152822">
    <property type="protein sequence ID" value="CAH2037088.1"/>
    <property type="molecule type" value="Genomic_DNA"/>
</dbReference>
<reference evidence="1" key="1">
    <citation type="submission" date="2022-03" db="EMBL/GenBank/DDBJ databases">
        <authorList>
            <person name="Martin H S."/>
        </authorList>
    </citation>
    <scope>NUCLEOTIDE SEQUENCE</scope>
</reference>
<keyword evidence="2" id="KW-1185">Reference proteome</keyword>